<sequence>MFLSVDIGGTNTRIAVSKNGRKIDKKVSFLTPKKDDDGIDLIEEKIEELTNHHIPHSIAVGAASPIDYEKGSLIKVPALPSWSGHLLRKELELRLRTKVYLENDAALAGIAEASKRKKSKIVAYITLSTGIGGARIVDGSVDYHATPFEPGHMIIDPKGRFWPGCGQKGCFESLGSGSAFEITYGVKPENCGDGRIWEEHAETVSVGLVNVITMWTPDVLVIGGSLIKAGEKFTKPLVKFTQKKLEIYKAPKIEFSKLGDDNGLLGGIILLGNYLKI</sequence>
<accession>A0A0G0FAS2</accession>
<protein>
    <recommendedName>
        <fullName evidence="4">ROK family protein</fullName>
    </recommendedName>
</protein>
<dbReference type="InterPro" id="IPR043129">
    <property type="entry name" value="ATPase_NBD"/>
</dbReference>
<comment type="caution">
    <text evidence="2">The sequence shown here is derived from an EMBL/GenBank/DDBJ whole genome shotgun (WGS) entry which is preliminary data.</text>
</comment>
<dbReference type="EMBL" id="LBSJ01000025">
    <property type="protein sequence ID" value="KKQ15007.1"/>
    <property type="molecule type" value="Genomic_DNA"/>
</dbReference>
<evidence type="ECO:0000256" key="1">
    <source>
        <dbReference type="ARBA" id="ARBA00006479"/>
    </source>
</evidence>
<comment type="similarity">
    <text evidence="1">Belongs to the ROK (NagC/XylR) family.</text>
</comment>
<organism evidence="2 3">
    <name type="scientific">Candidatus Daviesbacteria bacterium GW2011_GWA1_36_8</name>
    <dbReference type="NCBI Taxonomy" id="1618417"/>
    <lineage>
        <taxon>Bacteria</taxon>
        <taxon>Candidatus Daviesiibacteriota</taxon>
    </lineage>
</organism>
<dbReference type="PANTHER" id="PTHR18964">
    <property type="entry name" value="ROK (REPRESSOR, ORF, KINASE) FAMILY"/>
    <property type="match status" value="1"/>
</dbReference>
<proteinExistence type="inferred from homology"/>
<evidence type="ECO:0000313" key="3">
    <source>
        <dbReference type="Proteomes" id="UP000034448"/>
    </source>
</evidence>
<gene>
    <name evidence="2" type="ORF">US28_C0025G0030</name>
</gene>
<name>A0A0G0FAS2_9BACT</name>
<dbReference type="SUPFAM" id="SSF53067">
    <property type="entry name" value="Actin-like ATPase domain"/>
    <property type="match status" value="1"/>
</dbReference>
<reference evidence="2 3" key="1">
    <citation type="journal article" date="2015" name="Nature">
        <title>rRNA introns, odd ribosomes, and small enigmatic genomes across a large radiation of phyla.</title>
        <authorList>
            <person name="Brown C.T."/>
            <person name="Hug L.A."/>
            <person name="Thomas B.C."/>
            <person name="Sharon I."/>
            <person name="Castelle C.J."/>
            <person name="Singh A."/>
            <person name="Wilkins M.J."/>
            <person name="Williams K.H."/>
            <person name="Banfield J.F."/>
        </authorList>
    </citation>
    <scope>NUCLEOTIDE SEQUENCE [LARGE SCALE GENOMIC DNA]</scope>
</reference>
<dbReference type="AlphaFoldDB" id="A0A0G0FAS2"/>
<dbReference type="PANTHER" id="PTHR18964:SF149">
    <property type="entry name" value="BIFUNCTIONAL UDP-N-ACETYLGLUCOSAMINE 2-EPIMERASE_N-ACETYLMANNOSAMINE KINASE"/>
    <property type="match status" value="1"/>
</dbReference>
<dbReference type="Pfam" id="PF00480">
    <property type="entry name" value="ROK"/>
    <property type="match status" value="1"/>
</dbReference>
<evidence type="ECO:0000313" key="2">
    <source>
        <dbReference type="EMBL" id="KKQ15007.1"/>
    </source>
</evidence>
<dbReference type="Gene3D" id="3.30.420.40">
    <property type="match status" value="2"/>
</dbReference>
<dbReference type="InterPro" id="IPR000600">
    <property type="entry name" value="ROK"/>
</dbReference>
<evidence type="ECO:0008006" key="4">
    <source>
        <dbReference type="Google" id="ProtNLM"/>
    </source>
</evidence>
<dbReference type="Proteomes" id="UP000034448">
    <property type="component" value="Unassembled WGS sequence"/>
</dbReference>